<dbReference type="PANTHER" id="PTHR21338:SF0">
    <property type="entry name" value="LARGE RIBOSOMAL SUBUNIT PROTEIN ML41"/>
    <property type="match status" value="1"/>
</dbReference>
<keyword evidence="9" id="KW-1185">Reference proteome</keyword>
<evidence type="ECO:0000256" key="4">
    <source>
        <dbReference type="ARBA" id="ARBA00022980"/>
    </source>
</evidence>
<protein>
    <submittedName>
        <fullName evidence="8">Uncharacterized protein</fullName>
    </submittedName>
</protein>
<evidence type="ECO:0000256" key="3">
    <source>
        <dbReference type="ARBA" id="ARBA00022946"/>
    </source>
</evidence>
<keyword evidence="4" id="KW-0689">Ribosomal protein</keyword>
<keyword evidence="5" id="KW-0496">Mitochondrion</keyword>
<keyword evidence="6" id="KW-0687">Ribonucleoprotein</keyword>
<dbReference type="GO" id="GO:0006412">
    <property type="term" value="P:translation"/>
    <property type="evidence" value="ECO:0007669"/>
    <property type="project" value="TreeGrafter"/>
</dbReference>
<dbReference type="PANTHER" id="PTHR21338">
    <property type="entry name" value="MITOCHONDRIAL RIBOSOMAL PROTEIN L41"/>
    <property type="match status" value="1"/>
</dbReference>
<keyword evidence="3" id="KW-0809">Transit peptide</keyword>
<gene>
    <name evidence="8" type="ORF">RHOBADRAFT_53373</name>
</gene>
<comment type="subcellular location">
    <subcellularLocation>
        <location evidence="1">Mitochondrion</location>
    </subcellularLocation>
</comment>
<dbReference type="Proteomes" id="UP000053890">
    <property type="component" value="Unassembled WGS sequence"/>
</dbReference>
<evidence type="ECO:0000256" key="1">
    <source>
        <dbReference type="ARBA" id="ARBA00004173"/>
    </source>
</evidence>
<comment type="similarity">
    <text evidence="2">Belongs to the mitochondrion-specific ribosomal protein mL41 family.</text>
</comment>
<evidence type="ECO:0000313" key="8">
    <source>
        <dbReference type="EMBL" id="KPV75391.1"/>
    </source>
</evidence>
<dbReference type="Pfam" id="PF09809">
    <property type="entry name" value="MRP-L27"/>
    <property type="match status" value="1"/>
</dbReference>
<evidence type="ECO:0000256" key="5">
    <source>
        <dbReference type="ARBA" id="ARBA00023128"/>
    </source>
</evidence>
<evidence type="ECO:0000256" key="6">
    <source>
        <dbReference type="ARBA" id="ARBA00023274"/>
    </source>
</evidence>
<dbReference type="GO" id="GO:0005762">
    <property type="term" value="C:mitochondrial large ribosomal subunit"/>
    <property type="evidence" value="ECO:0007669"/>
    <property type="project" value="InterPro"/>
</dbReference>
<evidence type="ECO:0000256" key="7">
    <source>
        <dbReference type="SAM" id="MobiDB-lite"/>
    </source>
</evidence>
<dbReference type="OMA" id="RMRTFVV"/>
<sequence length="132" mass="14442">MRATLSLLSKASRAPLNSKQANKEFYKGTGSFPGLGPKRQGRHSPGSKAPYILMQERMRTFVVPDNLNSCGLKPYVAKTVKVDPRASNWPMADSKPTLDSKRGGLFGPNGFDGHYYLQLAETLRAEDGAKKA</sequence>
<organism evidence="8 9">
    <name type="scientific">Rhodotorula graminis (strain WP1)</name>
    <dbReference type="NCBI Taxonomy" id="578459"/>
    <lineage>
        <taxon>Eukaryota</taxon>
        <taxon>Fungi</taxon>
        <taxon>Dikarya</taxon>
        <taxon>Basidiomycota</taxon>
        <taxon>Pucciniomycotina</taxon>
        <taxon>Microbotryomycetes</taxon>
        <taxon>Sporidiobolales</taxon>
        <taxon>Sporidiobolaceae</taxon>
        <taxon>Rhodotorula</taxon>
    </lineage>
</organism>
<dbReference type="RefSeq" id="XP_018271440.1">
    <property type="nucleotide sequence ID" value="XM_018416808.1"/>
</dbReference>
<dbReference type="EMBL" id="KQ474078">
    <property type="protein sequence ID" value="KPV75391.1"/>
    <property type="molecule type" value="Genomic_DNA"/>
</dbReference>
<dbReference type="InterPro" id="IPR019189">
    <property type="entry name" value="Ribosomal_mL41"/>
</dbReference>
<dbReference type="OrthoDB" id="408933at2759"/>
<evidence type="ECO:0000256" key="2">
    <source>
        <dbReference type="ARBA" id="ARBA00010152"/>
    </source>
</evidence>
<evidence type="ECO:0000313" key="9">
    <source>
        <dbReference type="Proteomes" id="UP000053890"/>
    </source>
</evidence>
<reference evidence="8 9" key="1">
    <citation type="journal article" date="2015" name="Front. Microbiol.">
        <title>Genome sequence of the plant growth promoting endophytic yeast Rhodotorula graminis WP1.</title>
        <authorList>
            <person name="Firrincieli A."/>
            <person name="Otillar R."/>
            <person name="Salamov A."/>
            <person name="Schmutz J."/>
            <person name="Khan Z."/>
            <person name="Redman R.S."/>
            <person name="Fleck N.D."/>
            <person name="Lindquist E."/>
            <person name="Grigoriev I.V."/>
            <person name="Doty S.L."/>
        </authorList>
    </citation>
    <scope>NUCLEOTIDE SEQUENCE [LARGE SCALE GENOMIC DNA]</scope>
    <source>
        <strain evidence="8 9">WP1</strain>
    </source>
</reference>
<dbReference type="GeneID" id="28977256"/>
<name>A0A194S7K3_RHOGW</name>
<accession>A0A194S7K3</accession>
<dbReference type="AlphaFoldDB" id="A0A194S7K3"/>
<dbReference type="GO" id="GO:0003735">
    <property type="term" value="F:structural constituent of ribosome"/>
    <property type="evidence" value="ECO:0007669"/>
    <property type="project" value="InterPro"/>
</dbReference>
<feature type="region of interest" description="Disordered" evidence="7">
    <location>
        <begin position="19"/>
        <end position="48"/>
    </location>
</feature>
<proteinExistence type="inferred from homology"/>